<comment type="caution">
    <text evidence="2">The sequence shown here is derived from an EMBL/GenBank/DDBJ whole genome shotgun (WGS) entry which is preliminary data.</text>
</comment>
<dbReference type="AlphaFoldDB" id="A0A397B0D0"/>
<feature type="region of interest" description="Disordered" evidence="1">
    <location>
        <begin position="412"/>
        <end position="431"/>
    </location>
</feature>
<proteinExistence type="predicted"/>
<protein>
    <submittedName>
        <fullName evidence="2">Uncharacterized protein</fullName>
    </submittedName>
</protein>
<reference evidence="2 3" key="1">
    <citation type="submission" date="2018-08" db="EMBL/GenBank/DDBJ databases">
        <title>Aphanomyces genome sequencing and annotation.</title>
        <authorList>
            <person name="Minardi D."/>
            <person name="Oidtmann B."/>
            <person name="Van Der Giezen M."/>
            <person name="Studholme D.J."/>
        </authorList>
    </citation>
    <scope>NUCLEOTIDE SEQUENCE [LARGE SCALE GENOMIC DNA]</scope>
    <source>
        <strain evidence="2 3">Kv</strain>
    </source>
</reference>
<evidence type="ECO:0000313" key="2">
    <source>
        <dbReference type="EMBL" id="RHY12626.1"/>
    </source>
</evidence>
<evidence type="ECO:0000256" key="1">
    <source>
        <dbReference type="SAM" id="MobiDB-lite"/>
    </source>
</evidence>
<feature type="compositionally biased region" description="Low complexity" evidence="1">
    <location>
        <begin position="303"/>
        <end position="319"/>
    </location>
</feature>
<feature type="region of interest" description="Disordered" evidence="1">
    <location>
        <begin position="301"/>
        <end position="325"/>
    </location>
</feature>
<feature type="compositionally biased region" description="Polar residues" evidence="1">
    <location>
        <begin position="413"/>
        <end position="431"/>
    </location>
</feature>
<sequence length="431" mass="47101">MVAVGADVYVFGNRAMGTLKEERFLQHLFEIQKFRVDVATLSATWEAVKYNAPSMIAGRLGHGTAVLADGRIVCYGGKDVGINSTRYYNDVIVFDPKTLDVTYHPEERDQSASRAYFALAAAGSRLFLNGGCAFAVDGQTMTVMSKSSPLRLLDLTRAVPPRSSRWRDIKFDHVKPINAARLDHSATSPRPPVTPVGLLKRKRSATDSPEAPQKPLKRLDVTTRPGGGGGVATADGDMKNDDRIVKLQHEVDALRHENAQLRIESHRWQASHAKEQQPSTQLHEIKLSIDNVAMMVDEKRRYQSNSQSTVNSSQDSPSDLLVNADGHPLSHAALQVELHRASTRLVAAIRKASESSKMAIKSRKAAEADQDALVAAAEKVRCMTKGRVMCVMYSCCAWSTQVADISRAMTRDGANNDSTSSGSATQEDSVL</sequence>
<dbReference type="EMBL" id="QUSZ01004811">
    <property type="protein sequence ID" value="RHY12626.1"/>
    <property type="molecule type" value="Genomic_DNA"/>
</dbReference>
<dbReference type="SUPFAM" id="SSF117281">
    <property type="entry name" value="Kelch motif"/>
    <property type="match status" value="1"/>
</dbReference>
<gene>
    <name evidence="2" type="ORF">DYB36_003973</name>
</gene>
<feature type="region of interest" description="Disordered" evidence="1">
    <location>
        <begin position="180"/>
        <end position="239"/>
    </location>
</feature>
<organism evidence="2 3">
    <name type="scientific">Aphanomyces astaci</name>
    <name type="common">Crayfish plague agent</name>
    <dbReference type="NCBI Taxonomy" id="112090"/>
    <lineage>
        <taxon>Eukaryota</taxon>
        <taxon>Sar</taxon>
        <taxon>Stramenopiles</taxon>
        <taxon>Oomycota</taxon>
        <taxon>Saprolegniomycetes</taxon>
        <taxon>Saprolegniales</taxon>
        <taxon>Verrucalvaceae</taxon>
        <taxon>Aphanomyces</taxon>
    </lineage>
</organism>
<dbReference type="Proteomes" id="UP000265427">
    <property type="component" value="Unassembled WGS sequence"/>
</dbReference>
<dbReference type="Gene3D" id="2.120.10.80">
    <property type="entry name" value="Kelch-type beta propeller"/>
    <property type="match status" value="1"/>
</dbReference>
<accession>A0A397B0D0</accession>
<dbReference type="VEuPathDB" id="FungiDB:H257_12248"/>
<dbReference type="InterPro" id="IPR015915">
    <property type="entry name" value="Kelch-typ_b-propeller"/>
</dbReference>
<evidence type="ECO:0000313" key="3">
    <source>
        <dbReference type="Proteomes" id="UP000265427"/>
    </source>
</evidence>
<name>A0A397B0D0_APHAT</name>